<feature type="compositionally biased region" description="Basic and acidic residues" evidence="1">
    <location>
        <begin position="16"/>
        <end position="26"/>
    </location>
</feature>
<reference evidence="2" key="1">
    <citation type="submission" date="2021-06" db="EMBL/GenBank/DDBJ databases">
        <authorList>
            <person name="Kallberg Y."/>
            <person name="Tangrot J."/>
            <person name="Rosling A."/>
        </authorList>
    </citation>
    <scope>NUCLEOTIDE SEQUENCE</scope>
    <source>
        <strain evidence="2">FL966</strain>
    </source>
</reference>
<protein>
    <submittedName>
        <fullName evidence="2">19206_t:CDS:1</fullName>
    </submittedName>
</protein>
<dbReference type="OrthoDB" id="2435492at2759"/>
<accession>A0A9N9BEV1</accession>
<evidence type="ECO:0000256" key="1">
    <source>
        <dbReference type="SAM" id="MobiDB-lite"/>
    </source>
</evidence>
<feature type="region of interest" description="Disordered" evidence="1">
    <location>
        <begin position="1"/>
        <end position="27"/>
    </location>
</feature>
<evidence type="ECO:0000313" key="2">
    <source>
        <dbReference type="EMBL" id="CAG8563789.1"/>
    </source>
</evidence>
<gene>
    <name evidence="2" type="ORF">CPELLU_LOCUS5327</name>
</gene>
<comment type="caution">
    <text evidence="2">The sequence shown here is derived from an EMBL/GenBank/DDBJ whole genome shotgun (WGS) entry which is preliminary data.</text>
</comment>
<organism evidence="2 3">
    <name type="scientific">Cetraspora pellucida</name>
    <dbReference type="NCBI Taxonomy" id="1433469"/>
    <lineage>
        <taxon>Eukaryota</taxon>
        <taxon>Fungi</taxon>
        <taxon>Fungi incertae sedis</taxon>
        <taxon>Mucoromycota</taxon>
        <taxon>Glomeromycotina</taxon>
        <taxon>Glomeromycetes</taxon>
        <taxon>Diversisporales</taxon>
        <taxon>Gigasporaceae</taxon>
        <taxon>Cetraspora</taxon>
    </lineage>
</organism>
<keyword evidence="3" id="KW-1185">Reference proteome</keyword>
<evidence type="ECO:0000313" key="3">
    <source>
        <dbReference type="Proteomes" id="UP000789759"/>
    </source>
</evidence>
<dbReference type="AlphaFoldDB" id="A0A9N9BEV1"/>
<dbReference type="EMBL" id="CAJVQA010003015">
    <property type="protein sequence ID" value="CAG8563789.1"/>
    <property type="molecule type" value="Genomic_DNA"/>
</dbReference>
<sequence>MEEETIIDVSDTNEGFDSRRDIHRPPPNDTIVQIVCSPQMKCVATITHMDAAIAETWNGVPTYGDDDDQLFKEANLWSVVENSDGSEELGLKHEVTIKGHQINEPRSTLWAVSDDMYIVFKTNYFYYNFEVFNAKGKRKELYFPNEHNVVNQLDFIKTGELIVALIEPVRCIYVFKLDQYNEWACSYRLELSYFCDAFITVEGKLILFDDKLFQLTIWDIITLTFEINYLIDWCYKVKHVEVNEGGEFLAVHAAYVQGENENTKKSMVYVFSLETGINIAFREYDERTIIDKIYFIAYDAGERLLIVSRDQFNDEPTTHLMNPFALKNPVPATKLFDTDVKIRDPYIIKFDNVIGLINGELAIYERLVRKDWIHYLRNDLDDYNRIFVISDSIYITKMIKDELSSEENIFKKSLEFPLGKTPLNYDGSFLRWNLYSTPSNKPKFGPRLEIEALLCYKVDQDKIEWRPIDGIYKRAINPSFPPPEHTKRLKIIECKCLDNDDLLMLTTLGILIWTVYPPKGIRLHYYWGRGKISNEKEFNIGSIFLGIGDYPKIFPESKFLIIIKNKSLKFGGEERSFFFKELLEDYISDKFFMVNYGSILIEAFLFLKEDEWVEKFCKACHDIIFTADSLKSASNIQLLTIIIKVLPQLLQRNSAYLNKFLSQIAFVMPLADPDPVFILDSEIVEASSTPHLCHFGTYNLTKRTSPLFDKFRRRFGYKIEVPQSPPADDTPSLNEFRKLLLKIQSNNWNELEKPKISPIILKAAKIEE</sequence>
<name>A0A9N9BEV1_9GLOM</name>
<feature type="non-terminal residue" evidence="2">
    <location>
        <position position="768"/>
    </location>
</feature>
<dbReference type="SUPFAM" id="SSF69322">
    <property type="entry name" value="Tricorn protease domain 2"/>
    <property type="match status" value="1"/>
</dbReference>
<proteinExistence type="predicted"/>
<dbReference type="Proteomes" id="UP000789759">
    <property type="component" value="Unassembled WGS sequence"/>
</dbReference>